<dbReference type="EMBL" id="DXIQ01000003">
    <property type="protein sequence ID" value="HIV37433.1"/>
    <property type="molecule type" value="Genomic_DNA"/>
</dbReference>
<dbReference type="Proteomes" id="UP000886814">
    <property type="component" value="Unassembled WGS sequence"/>
</dbReference>
<dbReference type="InterPro" id="IPR050764">
    <property type="entry name" value="CbbQ/NirQ/NorQ/GpvN"/>
</dbReference>
<dbReference type="Pfam" id="PF07728">
    <property type="entry name" value="AAA_5"/>
    <property type="match status" value="1"/>
</dbReference>
<dbReference type="SUPFAM" id="SSF52540">
    <property type="entry name" value="P-loop containing nucleoside triphosphate hydrolases"/>
    <property type="match status" value="1"/>
</dbReference>
<dbReference type="Gene3D" id="3.40.50.300">
    <property type="entry name" value="P-loop containing nucleotide triphosphate hydrolases"/>
    <property type="match status" value="1"/>
</dbReference>
<dbReference type="AlphaFoldDB" id="A0A9D1PC10"/>
<dbReference type="InterPro" id="IPR027417">
    <property type="entry name" value="P-loop_NTPase"/>
</dbReference>
<reference evidence="2" key="2">
    <citation type="submission" date="2021-04" db="EMBL/GenBank/DDBJ databases">
        <authorList>
            <person name="Gilroy R."/>
        </authorList>
    </citation>
    <scope>NUCLEOTIDE SEQUENCE</scope>
    <source>
        <strain evidence="2">CHK195-9823</strain>
    </source>
</reference>
<feature type="domain" description="ATPase dynein-related AAA" evidence="1">
    <location>
        <begin position="58"/>
        <end position="190"/>
    </location>
</feature>
<dbReference type="PANTHER" id="PTHR42759">
    <property type="entry name" value="MOXR FAMILY PROTEIN"/>
    <property type="match status" value="1"/>
</dbReference>
<evidence type="ECO:0000313" key="2">
    <source>
        <dbReference type="EMBL" id="HIV37433.1"/>
    </source>
</evidence>
<comment type="caution">
    <text evidence="2">The sequence shown here is derived from an EMBL/GenBank/DDBJ whole genome shotgun (WGS) entry which is preliminary data.</text>
</comment>
<name>A0A9D1PC10_9FIRM</name>
<sequence>MLDFLREEHIDEGIIQEILEFRKKYGTGESYTDKTPRYVYYGKEIWEQAAQALLCGKNLLLAGAKATGKNMLAENLAEVFGRPSWNVSFHINMDASYMIGTDTFREGQVVFRPGPVYESAAQGGFCILDEINMARNEALAVLHSVLDFRRVINVPGYSRISVHEAARFIATMNYGYAGTRDLNEALTSRFMVINMPEISQENLEKLLKREFPSMKNSYIQQFAGLFQDIEKKCKSGELTSRVLDLRGLLDAISLMENGLSPLAALNMGITNKTFDAYEQSLIQDVIASRISKKTTAGNIFAG</sequence>
<accession>A0A9D1PC10</accession>
<evidence type="ECO:0000259" key="1">
    <source>
        <dbReference type="Pfam" id="PF07728"/>
    </source>
</evidence>
<gene>
    <name evidence="2" type="ORF">H9747_00290</name>
</gene>
<dbReference type="PANTHER" id="PTHR42759:SF1">
    <property type="entry name" value="MAGNESIUM-CHELATASE SUBUNIT CHLD"/>
    <property type="match status" value="1"/>
</dbReference>
<proteinExistence type="predicted"/>
<reference evidence="2" key="1">
    <citation type="journal article" date="2021" name="PeerJ">
        <title>Extensive microbial diversity within the chicken gut microbiome revealed by metagenomics and culture.</title>
        <authorList>
            <person name="Gilroy R."/>
            <person name="Ravi A."/>
            <person name="Getino M."/>
            <person name="Pursley I."/>
            <person name="Horton D.L."/>
            <person name="Alikhan N.F."/>
            <person name="Baker D."/>
            <person name="Gharbi K."/>
            <person name="Hall N."/>
            <person name="Watson M."/>
            <person name="Adriaenssens E.M."/>
            <person name="Foster-Nyarko E."/>
            <person name="Jarju S."/>
            <person name="Secka A."/>
            <person name="Antonio M."/>
            <person name="Oren A."/>
            <person name="Chaudhuri R.R."/>
            <person name="La Ragione R."/>
            <person name="Hildebrand F."/>
            <person name="Pallen M.J."/>
        </authorList>
    </citation>
    <scope>NUCLEOTIDE SEQUENCE</scope>
    <source>
        <strain evidence="2">CHK195-9823</strain>
    </source>
</reference>
<organism evidence="2 3">
    <name type="scientific">Candidatus Blautia stercorigallinarum</name>
    <dbReference type="NCBI Taxonomy" id="2838501"/>
    <lineage>
        <taxon>Bacteria</taxon>
        <taxon>Bacillati</taxon>
        <taxon>Bacillota</taxon>
        <taxon>Clostridia</taxon>
        <taxon>Lachnospirales</taxon>
        <taxon>Lachnospiraceae</taxon>
        <taxon>Blautia</taxon>
    </lineage>
</organism>
<evidence type="ECO:0000313" key="3">
    <source>
        <dbReference type="Proteomes" id="UP000886814"/>
    </source>
</evidence>
<dbReference type="InterPro" id="IPR011704">
    <property type="entry name" value="ATPase_dyneun-rel_AAA"/>
</dbReference>
<dbReference type="GO" id="GO:0016887">
    <property type="term" value="F:ATP hydrolysis activity"/>
    <property type="evidence" value="ECO:0007669"/>
    <property type="project" value="InterPro"/>
</dbReference>
<dbReference type="GO" id="GO:0005524">
    <property type="term" value="F:ATP binding"/>
    <property type="evidence" value="ECO:0007669"/>
    <property type="project" value="InterPro"/>
</dbReference>
<protein>
    <submittedName>
        <fullName evidence="2">MoxR family ATPase</fullName>
    </submittedName>
</protein>